<comment type="caution">
    <text evidence="5">The sequence shown here is derived from an EMBL/GenBank/DDBJ whole genome shotgun (WGS) entry which is preliminary data.</text>
</comment>
<gene>
    <name evidence="5" type="ORF">FCN74_01520</name>
</gene>
<organism evidence="5 6">
    <name type="scientific">Mesohalobacter halotolerans</name>
    <dbReference type="NCBI Taxonomy" id="1883405"/>
    <lineage>
        <taxon>Bacteria</taxon>
        <taxon>Pseudomonadati</taxon>
        <taxon>Bacteroidota</taxon>
        <taxon>Flavobacteriia</taxon>
        <taxon>Flavobacteriales</taxon>
        <taxon>Flavobacteriaceae</taxon>
        <taxon>Mesohalobacter</taxon>
    </lineage>
</organism>
<keyword evidence="3 5" id="KW-0808">Transferase</keyword>
<dbReference type="OrthoDB" id="9794400at2"/>
<reference evidence="5 6" key="1">
    <citation type="submission" date="2019-04" db="EMBL/GenBank/DDBJ databases">
        <title>Psychroflexus halotolerans sp. nov., isolated from a marine solar saltern.</title>
        <authorList>
            <person name="Feng X."/>
        </authorList>
    </citation>
    <scope>NUCLEOTIDE SEQUENCE [LARGE SCALE GENOMIC DNA]</scope>
    <source>
        <strain evidence="5 6">WDS2C27</strain>
    </source>
</reference>
<dbReference type="GO" id="GO:0006396">
    <property type="term" value="P:RNA processing"/>
    <property type="evidence" value="ECO:0007669"/>
    <property type="project" value="InterPro"/>
</dbReference>
<sequence length="262" mass="29538">MHITSTKNPQIKHLKQLQSKSKLRVDENSFVIEGVREIEMALTHHYHIVKVFIAEDFYQADLKFEEHTQVIRISSNVYQHLAYRSSTEGIVALCKSPKHNLSHFKTHAENPLVLVLESPEKPGNIGAILRTVDAAKLDAVMIADPKTDLYNPNTIRASLGAVFSNSIVLGSSDEIYEFLNDNSFNMYSATLQNSNSYLSENYKTKTAFIMGSEAYGLTTFWRQKPNIQAINIPMKGQIDSMNLSVSSAILIFEALRQRESIV</sequence>
<dbReference type="InterPro" id="IPR001537">
    <property type="entry name" value="SpoU_MeTrfase"/>
</dbReference>
<dbReference type="SUPFAM" id="SSF75217">
    <property type="entry name" value="alpha/beta knot"/>
    <property type="match status" value="1"/>
</dbReference>
<evidence type="ECO:0000313" key="6">
    <source>
        <dbReference type="Proteomes" id="UP000306552"/>
    </source>
</evidence>
<dbReference type="GO" id="GO:0008173">
    <property type="term" value="F:RNA methyltransferase activity"/>
    <property type="evidence" value="ECO:0007669"/>
    <property type="project" value="InterPro"/>
</dbReference>
<dbReference type="EMBL" id="SWMU01000001">
    <property type="protein sequence ID" value="TKS57124.1"/>
    <property type="molecule type" value="Genomic_DNA"/>
</dbReference>
<dbReference type="GO" id="GO:0032259">
    <property type="term" value="P:methylation"/>
    <property type="evidence" value="ECO:0007669"/>
    <property type="project" value="UniProtKB-KW"/>
</dbReference>
<accession>A0A4U5TUE1</accession>
<dbReference type="InterPro" id="IPR029064">
    <property type="entry name" value="Ribosomal_eL30-like_sf"/>
</dbReference>
<dbReference type="Pfam" id="PF22435">
    <property type="entry name" value="MRM3-like_sub_bind"/>
    <property type="match status" value="1"/>
</dbReference>
<evidence type="ECO:0000313" key="5">
    <source>
        <dbReference type="EMBL" id="TKS57124.1"/>
    </source>
</evidence>
<dbReference type="Gene3D" id="3.40.1280.10">
    <property type="match status" value="1"/>
</dbReference>
<dbReference type="GO" id="GO:0003723">
    <property type="term" value="F:RNA binding"/>
    <property type="evidence" value="ECO:0007669"/>
    <property type="project" value="InterPro"/>
</dbReference>
<evidence type="ECO:0000259" key="4">
    <source>
        <dbReference type="SMART" id="SM00967"/>
    </source>
</evidence>
<dbReference type="PANTHER" id="PTHR43191:SF2">
    <property type="entry name" value="RRNA METHYLTRANSFERASE 3, MITOCHONDRIAL"/>
    <property type="match status" value="1"/>
</dbReference>
<evidence type="ECO:0000256" key="2">
    <source>
        <dbReference type="ARBA" id="ARBA00022603"/>
    </source>
</evidence>
<evidence type="ECO:0000256" key="1">
    <source>
        <dbReference type="ARBA" id="ARBA00007228"/>
    </source>
</evidence>
<keyword evidence="6" id="KW-1185">Reference proteome</keyword>
<dbReference type="InterPro" id="IPR051259">
    <property type="entry name" value="rRNA_Methyltransferase"/>
</dbReference>
<protein>
    <submittedName>
        <fullName evidence="5">RNA methyltransferase</fullName>
    </submittedName>
</protein>
<keyword evidence="2 5" id="KW-0489">Methyltransferase</keyword>
<dbReference type="Gene3D" id="3.30.1330.30">
    <property type="match status" value="1"/>
</dbReference>
<dbReference type="InterPro" id="IPR013123">
    <property type="entry name" value="SpoU_subst-bd"/>
</dbReference>
<dbReference type="GO" id="GO:0005737">
    <property type="term" value="C:cytoplasm"/>
    <property type="evidence" value="ECO:0007669"/>
    <property type="project" value="UniProtKB-ARBA"/>
</dbReference>
<dbReference type="PANTHER" id="PTHR43191">
    <property type="entry name" value="RRNA METHYLTRANSFERASE 3"/>
    <property type="match status" value="1"/>
</dbReference>
<dbReference type="SUPFAM" id="SSF55315">
    <property type="entry name" value="L30e-like"/>
    <property type="match status" value="1"/>
</dbReference>
<dbReference type="AlphaFoldDB" id="A0A4U5TUE1"/>
<dbReference type="InterPro" id="IPR029028">
    <property type="entry name" value="Alpha/beta_knot_MTases"/>
</dbReference>
<proteinExistence type="inferred from homology"/>
<comment type="similarity">
    <text evidence="1">Belongs to the class IV-like SAM-binding methyltransferase superfamily. RNA methyltransferase TrmH family.</text>
</comment>
<dbReference type="RefSeq" id="WP_138930827.1">
    <property type="nucleotide sequence ID" value="NZ_SWMU01000001.1"/>
</dbReference>
<feature type="domain" description="RNA 2-O ribose methyltransferase substrate binding" evidence="4">
    <location>
        <begin position="31"/>
        <end position="100"/>
    </location>
</feature>
<evidence type="ECO:0000256" key="3">
    <source>
        <dbReference type="ARBA" id="ARBA00022679"/>
    </source>
</evidence>
<dbReference type="Proteomes" id="UP000306552">
    <property type="component" value="Unassembled WGS sequence"/>
</dbReference>
<dbReference type="Pfam" id="PF00588">
    <property type="entry name" value="SpoU_methylase"/>
    <property type="match status" value="1"/>
</dbReference>
<dbReference type="InterPro" id="IPR029026">
    <property type="entry name" value="tRNA_m1G_MTases_N"/>
</dbReference>
<name>A0A4U5TUE1_9FLAO</name>
<dbReference type="SMART" id="SM00967">
    <property type="entry name" value="SpoU_sub_bind"/>
    <property type="match status" value="1"/>
</dbReference>
<dbReference type="InterPro" id="IPR053888">
    <property type="entry name" value="MRM3-like_sub_bind"/>
</dbReference>